<feature type="region of interest" description="Disordered" evidence="1">
    <location>
        <begin position="258"/>
        <end position="375"/>
    </location>
</feature>
<evidence type="ECO:0000313" key="4">
    <source>
        <dbReference type="Proteomes" id="UP000218083"/>
    </source>
</evidence>
<dbReference type="AlphaFoldDB" id="A0A2A2FBJ4"/>
<reference evidence="3 4" key="1">
    <citation type="submission" date="2017-08" db="EMBL/GenBank/DDBJ databases">
        <title>The strain WRN001 was isolated from Binhai saline alkaline soil, Tianjin, China.</title>
        <authorList>
            <person name="Liu D."/>
            <person name="Zhang G."/>
        </authorList>
    </citation>
    <scope>NUCLEOTIDE SEQUENCE [LARGE SCALE GENOMIC DNA]</scope>
    <source>
        <strain evidence="3 4">WN019</strain>
    </source>
</reference>
<evidence type="ECO:0000256" key="1">
    <source>
        <dbReference type="SAM" id="MobiDB-lite"/>
    </source>
</evidence>
<comment type="caution">
    <text evidence="3">The sequence shown here is derived from an EMBL/GenBank/DDBJ whole genome shotgun (WGS) entry which is preliminary data.</text>
</comment>
<feature type="compositionally biased region" description="Gly residues" evidence="1">
    <location>
        <begin position="305"/>
        <end position="323"/>
    </location>
</feature>
<keyword evidence="2" id="KW-0812">Transmembrane</keyword>
<keyword evidence="2" id="KW-0472">Membrane</keyword>
<organism evidence="3 4">
    <name type="scientific">Halorubrum salipaludis</name>
    <dbReference type="NCBI Taxonomy" id="2032630"/>
    <lineage>
        <taxon>Archaea</taxon>
        <taxon>Methanobacteriati</taxon>
        <taxon>Methanobacteriota</taxon>
        <taxon>Stenosarchaea group</taxon>
        <taxon>Halobacteria</taxon>
        <taxon>Halobacteriales</taxon>
        <taxon>Haloferacaceae</taxon>
        <taxon>Halorubrum</taxon>
    </lineage>
</organism>
<evidence type="ECO:0000256" key="2">
    <source>
        <dbReference type="SAM" id="Phobius"/>
    </source>
</evidence>
<dbReference type="OrthoDB" id="331635at2157"/>
<feature type="transmembrane region" description="Helical" evidence="2">
    <location>
        <begin position="222"/>
        <end position="243"/>
    </location>
</feature>
<evidence type="ECO:0000313" key="3">
    <source>
        <dbReference type="EMBL" id="PAU82826.1"/>
    </source>
</evidence>
<keyword evidence="4" id="KW-1185">Reference proteome</keyword>
<dbReference type="RefSeq" id="WP_095637439.1">
    <property type="nucleotide sequence ID" value="NZ_NSKC01000008.1"/>
</dbReference>
<dbReference type="InterPro" id="IPR025098">
    <property type="entry name" value="DUF4013"/>
</dbReference>
<dbReference type="EMBL" id="NSKC01000008">
    <property type="protein sequence ID" value="PAU82826.1"/>
    <property type="molecule type" value="Genomic_DNA"/>
</dbReference>
<feature type="transmembrane region" description="Helical" evidence="2">
    <location>
        <begin position="12"/>
        <end position="32"/>
    </location>
</feature>
<feature type="transmembrane region" description="Helical" evidence="2">
    <location>
        <begin position="192"/>
        <end position="216"/>
    </location>
</feature>
<feature type="transmembrane region" description="Helical" evidence="2">
    <location>
        <begin position="38"/>
        <end position="60"/>
    </location>
</feature>
<evidence type="ECO:0008006" key="5">
    <source>
        <dbReference type="Google" id="ProtNLM"/>
    </source>
</evidence>
<dbReference type="Proteomes" id="UP000218083">
    <property type="component" value="Unassembled WGS sequence"/>
</dbReference>
<gene>
    <name evidence="3" type="ORF">CK500_11880</name>
</gene>
<feature type="transmembrane region" description="Helical" evidence="2">
    <location>
        <begin position="146"/>
        <end position="169"/>
    </location>
</feature>
<name>A0A2A2FBJ4_9EURY</name>
<protein>
    <recommendedName>
        <fullName evidence="5">DUF4013 domain-containing protein</fullName>
    </recommendedName>
</protein>
<feature type="transmembrane region" description="Helical" evidence="2">
    <location>
        <begin position="97"/>
        <end position="126"/>
    </location>
</feature>
<sequence length="375" mass="36674">MLGGTAIALTRSTDAAGVLVVGGLLTLLTWVLTPVWVVGSLVFPPLLLLAPLALAPAFVVRGYFVRVLADGIATGNADGAPAVVAWNDLYRDGLKSALVSAVLLAPLALGLALPVLAGGALGSGLVDSAPAADAVRTALGEGGVPAVAGSAAGLVGAVAAAYLLAFAYVRPAALAAFAASGRLRDGLRPNRVARVVGSGSYAAAWLVAAGTLGAGYALAGPFVPLVVGAALVFAVRVAAYGLYGRGAAATLTVVDAGDTDESADPTASEAAGRSTDLARPPTPEVPPAVQTGRTVPGVGTEVGRAIGGGSVPDGSGGTLGPDGGFDWYAPDGDSIGRDEAGGTGDPDADAADDTRAAASDEFEWSVGLADPEDKS</sequence>
<accession>A0A2A2FBJ4</accession>
<dbReference type="Pfam" id="PF13197">
    <property type="entry name" value="DUF4013"/>
    <property type="match status" value="1"/>
</dbReference>
<proteinExistence type="predicted"/>
<keyword evidence="2" id="KW-1133">Transmembrane helix</keyword>